<evidence type="ECO:0000256" key="12">
    <source>
        <dbReference type="ARBA" id="ARBA00045850"/>
    </source>
</evidence>
<evidence type="ECO:0000256" key="1">
    <source>
        <dbReference type="ARBA" id="ARBA00001968"/>
    </source>
</evidence>
<evidence type="ECO:0000313" key="15">
    <source>
        <dbReference type="Proteomes" id="UP001314205"/>
    </source>
</evidence>
<comment type="caution">
    <text evidence="14">The sequence shown here is derived from an EMBL/GenBank/DDBJ whole genome shotgun (WGS) entry which is preliminary data.</text>
</comment>
<dbReference type="PANTHER" id="PTHR22930:SF289">
    <property type="entry name" value="DDE TNP4 DOMAIN-CONTAINING PROTEIN-RELATED"/>
    <property type="match status" value="1"/>
</dbReference>
<dbReference type="EMBL" id="CAVLGL010000046">
    <property type="protein sequence ID" value="CAK1582763.1"/>
    <property type="molecule type" value="Genomic_DNA"/>
</dbReference>
<evidence type="ECO:0000256" key="9">
    <source>
        <dbReference type="ARBA" id="ARBA00022801"/>
    </source>
</evidence>
<comment type="similarity">
    <text evidence="4">Belongs to the HARBI1 family.</text>
</comment>
<sequence length="375" mass="43733">MEAAYNFIFEHENDDILENLELLDNIVRRPKTYKERRDYFEEYDDVDFRTRFRLSKESCLDVLQMIEDKLEYPSNRNKSISPINQLLLTLRYYATGSQQITMGDYCGMSKSTSHRIIHRVTVAIASLGRQFIKFPASEEEVKKEQLQFYNIARFPKALGALDCTHIRIRSPGGENGEHFRNRKGYMSINVQAIGNANLEILDLVERWPGSNQDQTIWNGSYRNTIFESGQYGDAFLLADSGYMNRPYIMMPLQNPLTPEERLYNESQIRSRNPIERLFGIWKRRFPVLALGIQVQLKNCLPIIVATAVLHNILIKAKEELPSDDPEIQLPAPWDDLIEQGHISEHRHNDNINRDINPVRRSLINNYFRSLHLQSL</sequence>
<gene>
    <name evidence="14" type="ORF">PARMNEM_LOCUS4254</name>
</gene>
<dbReference type="InterPro" id="IPR045249">
    <property type="entry name" value="HARBI1-like"/>
</dbReference>
<dbReference type="Proteomes" id="UP001314205">
    <property type="component" value="Unassembled WGS sequence"/>
</dbReference>
<evidence type="ECO:0000256" key="10">
    <source>
        <dbReference type="ARBA" id="ARBA00023242"/>
    </source>
</evidence>
<keyword evidence="6" id="KW-0963">Cytoplasm</keyword>
<dbReference type="GO" id="GO:0005737">
    <property type="term" value="C:cytoplasm"/>
    <property type="evidence" value="ECO:0007669"/>
    <property type="project" value="UniProtKB-SubCell"/>
</dbReference>
<keyword evidence="7" id="KW-0540">Nuclease</keyword>
<evidence type="ECO:0000256" key="3">
    <source>
        <dbReference type="ARBA" id="ARBA00004496"/>
    </source>
</evidence>
<dbReference type="InterPro" id="IPR026103">
    <property type="entry name" value="HARBI1_animal"/>
</dbReference>
<dbReference type="AlphaFoldDB" id="A0AAV1KI88"/>
<evidence type="ECO:0000256" key="4">
    <source>
        <dbReference type="ARBA" id="ARBA00006958"/>
    </source>
</evidence>
<evidence type="ECO:0000256" key="2">
    <source>
        <dbReference type="ARBA" id="ARBA00004123"/>
    </source>
</evidence>
<proteinExistence type="inferred from homology"/>
<evidence type="ECO:0000259" key="13">
    <source>
        <dbReference type="Pfam" id="PF13359"/>
    </source>
</evidence>
<dbReference type="Pfam" id="PF13359">
    <property type="entry name" value="DDE_Tnp_4"/>
    <property type="match status" value="1"/>
</dbReference>
<keyword evidence="8" id="KW-0479">Metal-binding</keyword>
<dbReference type="GO" id="GO:0004518">
    <property type="term" value="F:nuclease activity"/>
    <property type="evidence" value="ECO:0007669"/>
    <property type="project" value="UniProtKB-KW"/>
</dbReference>
<evidence type="ECO:0000256" key="8">
    <source>
        <dbReference type="ARBA" id="ARBA00022723"/>
    </source>
</evidence>
<dbReference type="GO" id="GO:0005634">
    <property type="term" value="C:nucleus"/>
    <property type="evidence" value="ECO:0007669"/>
    <property type="project" value="UniProtKB-SubCell"/>
</dbReference>
<evidence type="ECO:0000313" key="14">
    <source>
        <dbReference type="EMBL" id="CAK1582763.1"/>
    </source>
</evidence>
<evidence type="ECO:0000256" key="11">
    <source>
        <dbReference type="ARBA" id="ARBA00030126"/>
    </source>
</evidence>
<evidence type="ECO:0000256" key="6">
    <source>
        <dbReference type="ARBA" id="ARBA00022490"/>
    </source>
</evidence>
<organism evidence="14 15">
    <name type="scientific">Parnassius mnemosyne</name>
    <name type="common">clouded apollo</name>
    <dbReference type="NCBI Taxonomy" id="213953"/>
    <lineage>
        <taxon>Eukaryota</taxon>
        <taxon>Metazoa</taxon>
        <taxon>Ecdysozoa</taxon>
        <taxon>Arthropoda</taxon>
        <taxon>Hexapoda</taxon>
        <taxon>Insecta</taxon>
        <taxon>Pterygota</taxon>
        <taxon>Neoptera</taxon>
        <taxon>Endopterygota</taxon>
        <taxon>Lepidoptera</taxon>
        <taxon>Glossata</taxon>
        <taxon>Ditrysia</taxon>
        <taxon>Papilionoidea</taxon>
        <taxon>Papilionidae</taxon>
        <taxon>Parnassiinae</taxon>
        <taxon>Parnassini</taxon>
        <taxon>Parnassius</taxon>
        <taxon>Driopa</taxon>
    </lineage>
</organism>
<keyword evidence="15" id="KW-1185">Reference proteome</keyword>
<comment type="function">
    <text evidence="12">Transposase-derived protein that may have nuclease activity. Does not have transposase activity.</text>
</comment>
<dbReference type="GO" id="GO:0016787">
    <property type="term" value="F:hydrolase activity"/>
    <property type="evidence" value="ECO:0007669"/>
    <property type="project" value="UniProtKB-KW"/>
</dbReference>
<dbReference type="InterPro" id="IPR027806">
    <property type="entry name" value="HARBI1_dom"/>
</dbReference>
<evidence type="ECO:0000256" key="5">
    <source>
        <dbReference type="ARBA" id="ARBA00015519"/>
    </source>
</evidence>
<protein>
    <recommendedName>
        <fullName evidence="5">Putative nuclease HARBI1</fullName>
    </recommendedName>
    <alternativeName>
        <fullName evidence="11">Harbinger transposase-derived nuclease</fullName>
    </alternativeName>
</protein>
<dbReference type="PANTHER" id="PTHR22930">
    <property type="match status" value="1"/>
</dbReference>
<keyword evidence="10" id="KW-0539">Nucleus</keyword>
<reference evidence="14 15" key="1">
    <citation type="submission" date="2023-11" db="EMBL/GenBank/DDBJ databases">
        <authorList>
            <person name="Hedman E."/>
            <person name="Englund M."/>
            <person name="Stromberg M."/>
            <person name="Nyberg Akerstrom W."/>
            <person name="Nylinder S."/>
            <person name="Jareborg N."/>
            <person name="Kallberg Y."/>
            <person name="Kronander E."/>
        </authorList>
    </citation>
    <scope>NUCLEOTIDE SEQUENCE [LARGE SCALE GENOMIC DNA]</scope>
</reference>
<feature type="domain" description="DDE Tnp4" evidence="13">
    <location>
        <begin position="161"/>
        <end position="311"/>
    </location>
</feature>
<name>A0AAV1KI88_9NEOP</name>
<comment type="subcellular location">
    <subcellularLocation>
        <location evidence="3">Cytoplasm</location>
    </subcellularLocation>
    <subcellularLocation>
        <location evidence="2">Nucleus</location>
    </subcellularLocation>
</comment>
<accession>A0AAV1KI88</accession>
<comment type="cofactor">
    <cofactor evidence="1">
        <name>a divalent metal cation</name>
        <dbReference type="ChEBI" id="CHEBI:60240"/>
    </cofactor>
</comment>
<dbReference type="PRINTS" id="PR02086">
    <property type="entry name" value="PUTNUCHARBI1"/>
</dbReference>
<evidence type="ECO:0000256" key="7">
    <source>
        <dbReference type="ARBA" id="ARBA00022722"/>
    </source>
</evidence>
<dbReference type="GO" id="GO:0046872">
    <property type="term" value="F:metal ion binding"/>
    <property type="evidence" value="ECO:0007669"/>
    <property type="project" value="UniProtKB-KW"/>
</dbReference>
<keyword evidence="9" id="KW-0378">Hydrolase</keyword>